<reference evidence="1 2" key="1">
    <citation type="submission" date="2024-08" db="EMBL/GenBank/DDBJ databases">
        <title>Gnathostoma spinigerum genome.</title>
        <authorList>
            <person name="Gonzalez-Bertolin B."/>
            <person name="Monzon S."/>
            <person name="Zaballos A."/>
            <person name="Jimenez P."/>
            <person name="Dekumyoy P."/>
            <person name="Varona S."/>
            <person name="Cuesta I."/>
            <person name="Sumanam S."/>
            <person name="Adisakwattana P."/>
            <person name="Gasser R.B."/>
            <person name="Hernandez-Gonzalez A."/>
            <person name="Young N.D."/>
            <person name="Perteguer M.J."/>
        </authorList>
    </citation>
    <scope>NUCLEOTIDE SEQUENCE [LARGE SCALE GENOMIC DNA]</scope>
    <source>
        <strain evidence="1">AL3</strain>
        <tissue evidence="1">Liver</tissue>
    </source>
</reference>
<proteinExistence type="predicted"/>
<name>A0ABD6E8B3_9BILA</name>
<evidence type="ECO:0000313" key="2">
    <source>
        <dbReference type="Proteomes" id="UP001608902"/>
    </source>
</evidence>
<gene>
    <name evidence="1" type="ORF">AB6A40_002246</name>
</gene>
<organism evidence="1 2">
    <name type="scientific">Gnathostoma spinigerum</name>
    <dbReference type="NCBI Taxonomy" id="75299"/>
    <lineage>
        <taxon>Eukaryota</taxon>
        <taxon>Metazoa</taxon>
        <taxon>Ecdysozoa</taxon>
        <taxon>Nematoda</taxon>
        <taxon>Chromadorea</taxon>
        <taxon>Rhabditida</taxon>
        <taxon>Spirurina</taxon>
        <taxon>Gnathostomatomorpha</taxon>
        <taxon>Gnathostomatoidea</taxon>
        <taxon>Gnathostomatidae</taxon>
        <taxon>Gnathostoma</taxon>
    </lineage>
</organism>
<comment type="caution">
    <text evidence="1">The sequence shown here is derived from an EMBL/GenBank/DDBJ whole genome shotgun (WGS) entry which is preliminary data.</text>
</comment>
<dbReference type="AlphaFoldDB" id="A0ABD6E8B3"/>
<evidence type="ECO:0000313" key="1">
    <source>
        <dbReference type="EMBL" id="MFH4975537.1"/>
    </source>
</evidence>
<dbReference type="EMBL" id="JBGFUD010000961">
    <property type="protein sequence ID" value="MFH4975537.1"/>
    <property type="molecule type" value="Genomic_DNA"/>
</dbReference>
<sequence>MPLNGEKCVIRPQFSTSKQYSLVSDVSDGNRWNAANLIDRLLSQLCHNRSDVFFPYPWEFNSTLTYRYSSPKLRNYPSKHRPTQVCALLPHMPLTNKVAKCGRREVRAVFKYSTTNLFI</sequence>
<keyword evidence="2" id="KW-1185">Reference proteome</keyword>
<protein>
    <submittedName>
        <fullName evidence="1">Uncharacterized protein</fullName>
    </submittedName>
</protein>
<dbReference type="Proteomes" id="UP001608902">
    <property type="component" value="Unassembled WGS sequence"/>
</dbReference>
<accession>A0ABD6E8B3</accession>